<dbReference type="Proteomes" id="UP000198297">
    <property type="component" value="Unassembled WGS sequence"/>
</dbReference>
<name>A0A238YVD8_HALEZ</name>
<sequence>MSTCTIESLSALAEATRDGPVVANIGGLESRVLQNRHGIDTVESLEEFYRLYESPTNLIETDVIIRDQGPKPSFDRSLTLYNPPSIEQVEYTGTVYDRSLNRLISEGSISWDDVESTTTCQSEVGDLITEAASGVDVIALVIVDGLSYQDWTDSGYEAEPIYVDCPTRTDCGYPNVVRGASNGKHLQYRLFNKGYKTRKAFTYWERKDNDLSDELHDGFSKNDVIGNIQDFGDSISYLQTHDWYRPKTYLQFTLTGPERVAHRMKEDPVIQSEVDAVHQKLSDLRETISKETDSFRIFAVADHGILWRMDTDFEALDEKWKQGIRRDYEDPPASASVPESVGETSFWAGQQYLRLYHPYIFNNLRSNEPGVHGGFSYQESIVPLIEYEDLK</sequence>
<evidence type="ECO:0000313" key="1">
    <source>
        <dbReference type="EMBL" id="SNR74768.1"/>
    </source>
</evidence>
<gene>
    <name evidence="1" type="ORF">SAMN06266787_11921</name>
</gene>
<reference evidence="1 2" key="1">
    <citation type="submission" date="2017-06" db="EMBL/GenBank/DDBJ databases">
        <authorList>
            <person name="Kim H.J."/>
            <person name="Triplett B.A."/>
        </authorList>
    </citation>
    <scope>NUCLEOTIDE SEQUENCE [LARGE SCALE GENOMIC DNA]</scope>
    <source>
        <strain evidence="1 2">DSM 19316</strain>
    </source>
</reference>
<evidence type="ECO:0000313" key="2">
    <source>
        <dbReference type="Proteomes" id="UP000198297"/>
    </source>
</evidence>
<proteinExistence type="predicted"/>
<dbReference type="AlphaFoldDB" id="A0A238YVD8"/>
<evidence type="ECO:0008006" key="3">
    <source>
        <dbReference type="Google" id="ProtNLM"/>
    </source>
</evidence>
<organism evidence="1 2">
    <name type="scientific">Halorubrum ezzemoulense</name>
    <name type="common">Halorubrum chaoviator</name>
    <dbReference type="NCBI Taxonomy" id="337243"/>
    <lineage>
        <taxon>Archaea</taxon>
        <taxon>Methanobacteriati</taxon>
        <taxon>Methanobacteriota</taxon>
        <taxon>Stenosarchaea group</taxon>
        <taxon>Halobacteria</taxon>
        <taxon>Halobacteriales</taxon>
        <taxon>Haloferacaceae</taxon>
        <taxon>Halorubrum</taxon>
    </lineage>
</organism>
<protein>
    <recommendedName>
        <fullName evidence="3">Alkaline phosphatase family protein</fullName>
    </recommendedName>
</protein>
<accession>A0A238YVD8</accession>
<dbReference type="EMBL" id="FZNK01000019">
    <property type="protein sequence ID" value="SNR74768.1"/>
    <property type="molecule type" value="Genomic_DNA"/>
</dbReference>